<feature type="domain" description="PurM-like N-terminal" evidence="2">
    <location>
        <begin position="2"/>
        <end position="87"/>
    </location>
</feature>
<evidence type="ECO:0000313" key="5">
    <source>
        <dbReference type="Proteomes" id="UP000092932"/>
    </source>
</evidence>
<dbReference type="Proteomes" id="UP000092932">
    <property type="component" value="Chromosome"/>
</dbReference>
<reference evidence="4 5" key="1">
    <citation type="submission" date="2016-07" db="EMBL/GenBank/DDBJ databases">
        <title>Complete genome sequence of Altererythrobacter dongtanensis KCTC 22672, a type strain with esterase isolated from tidal flat.</title>
        <authorList>
            <person name="Cheng H."/>
            <person name="Wu Y.-H."/>
            <person name="Zhou P."/>
            <person name="Huo Y.-Y."/>
            <person name="Wang C.-S."/>
            <person name="Xu X.-W."/>
        </authorList>
    </citation>
    <scope>NUCLEOTIDE SEQUENCE [LARGE SCALE GENOMIC DNA]</scope>
    <source>
        <strain evidence="4 5">KCTC 22672</strain>
    </source>
</reference>
<dbReference type="PANTHER" id="PTHR30270">
    <property type="entry name" value="THIAMINE-MONOPHOSPHATE KINASE"/>
    <property type="match status" value="1"/>
</dbReference>
<keyword evidence="1" id="KW-0784">Thiamine biosynthesis</keyword>
<dbReference type="Pfam" id="PF02769">
    <property type="entry name" value="AIRS_C"/>
    <property type="match status" value="1"/>
</dbReference>
<dbReference type="InterPro" id="IPR016188">
    <property type="entry name" value="PurM-like_N"/>
</dbReference>
<sequence length="246" mass="25992">MIEGVHVRADEDPADIAWKLVAVNLSDLAAKGAMPVGVLLTHSLGPGDERFVEGLQEVLSNYDVPLLGGDTVRGTGARAWSCTAIGRTDFAAVPARSGARPGDAVYVTGSLGLAMLGMAEAERNSGSAADLAYRRPRPLLAEGRALAPIVNAMMDVSDGLLLDAFRIAQASRVTFDLDSATFPVADPERILACVTWGDDYQLVFTAAPDRQLPVAARRIGTVTGPDSAALRVDREIPDLARLGFEH</sequence>
<dbReference type="PATRIC" id="fig|692370.5.peg.1452"/>
<dbReference type="STRING" id="692370.A6F68_01438"/>
<dbReference type="NCBIfam" id="TIGR01379">
    <property type="entry name" value="thiL"/>
    <property type="match status" value="1"/>
</dbReference>
<keyword evidence="4" id="KW-0418">Kinase</keyword>
<dbReference type="EMBL" id="CP016591">
    <property type="protein sequence ID" value="ANY19954.1"/>
    <property type="molecule type" value="Genomic_DNA"/>
</dbReference>
<organism evidence="4 5">
    <name type="scientific">Tsuneonella dongtanensis</name>
    <dbReference type="NCBI Taxonomy" id="692370"/>
    <lineage>
        <taxon>Bacteria</taxon>
        <taxon>Pseudomonadati</taxon>
        <taxon>Pseudomonadota</taxon>
        <taxon>Alphaproteobacteria</taxon>
        <taxon>Sphingomonadales</taxon>
        <taxon>Erythrobacteraceae</taxon>
        <taxon>Tsuneonella</taxon>
    </lineage>
</organism>
<gene>
    <name evidence="4" type="primary">thiL</name>
    <name evidence="4" type="ORF">A6F68_01438</name>
</gene>
<protein>
    <submittedName>
        <fullName evidence="4">Thiamine-monophosphate kinase</fullName>
        <ecNumber evidence="4">2.7.4.16</ecNumber>
    </submittedName>
</protein>
<keyword evidence="4" id="KW-0808">Transferase</keyword>
<evidence type="ECO:0000259" key="2">
    <source>
        <dbReference type="Pfam" id="PF00586"/>
    </source>
</evidence>
<dbReference type="InterPro" id="IPR010918">
    <property type="entry name" value="PurM-like_C_dom"/>
</dbReference>
<dbReference type="Pfam" id="PF00586">
    <property type="entry name" value="AIRS"/>
    <property type="match status" value="1"/>
</dbReference>
<accession>A0A1B2ACV3</accession>
<evidence type="ECO:0000256" key="1">
    <source>
        <dbReference type="ARBA" id="ARBA00022977"/>
    </source>
</evidence>
<evidence type="ECO:0000313" key="4">
    <source>
        <dbReference type="EMBL" id="ANY19954.1"/>
    </source>
</evidence>
<dbReference type="Gene3D" id="3.90.650.10">
    <property type="entry name" value="PurM-like C-terminal domain"/>
    <property type="match status" value="1"/>
</dbReference>
<dbReference type="InterPro" id="IPR036921">
    <property type="entry name" value="PurM-like_N_sf"/>
</dbReference>
<dbReference type="GO" id="GO:0009030">
    <property type="term" value="F:thiamine-phosphate kinase activity"/>
    <property type="evidence" value="ECO:0007669"/>
    <property type="project" value="UniProtKB-EC"/>
</dbReference>
<dbReference type="PANTHER" id="PTHR30270:SF0">
    <property type="entry name" value="THIAMINE-MONOPHOSPHATE KINASE"/>
    <property type="match status" value="1"/>
</dbReference>
<name>A0A1B2ACV3_9SPHN</name>
<dbReference type="CDD" id="cd02194">
    <property type="entry name" value="ThiL"/>
    <property type="match status" value="1"/>
</dbReference>
<dbReference type="InterPro" id="IPR006283">
    <property type="entry name" value="ThiL-like"/>
</dbReference>
<dbReference type="AlphaFoldDB" id="A0A1B2ACV3"/>
<dbReference type="EC" id="2.7.4.16" evidence="4"/>
<keyword evidence="5" id="KW-1185">Reference proteome</keyword>
<dbReference type="SUPFAM" id="SSF56042">
    <property type="entry name" value="PurM C-terminal domain-like"/>
    <property type="match status" value="1"/>
</dbReference>
<dbReference type="SUPFAM" id="SSF55326">
    <property type="entry name" value="PurM N-terminal domain-like"/>
    <property type="match status" value="1"/>
</dbReference>
<evidence type="ECO:0000259" key="3">
    <source>
        <dbReference type="Pfam" id="PF02769"/>
    </source>
</evidence>
<proteinExistence type="predicted"/>
<dbReference type="GO" id="GO:0009228">
    <property type="term" value="P:thiamine biosynthetic process"/>
    <property type="evidence" value="ECO:0007669"/>
    <property type="project" value="UniProtKB-KW"/>
</dbReference>
<feature type="domain" description="PurM-like C-terminal" evidence="3">
    <location>
        <begin position="100"/>
        <end position="206"/>
    </location>
</feature>
<dbReference type="InterPro" id="IPR036676">
    <property type="entry name" value="PurM-like_C_sf"/>
</dbReference>
<dbReference type="KEGG" id="ado:A6F68_01438"/>
<dbReference type="Gene3D" id="3.30.1330.10">
    <property type="entry name" value="PurM-like, N-terminal domain"/>
    <property type="match status" value="1"/>
</dbReference>